<evidence type="ECO:0000313" key="10">
    <source>
        <dbReference type="Proteomes" id="UP000000657"/>
    </source>
</evidence>
<evidence type="ECO:0000256" key="2">
    <source>
        <dbReference type="ARBA" id="ARBA00009347"/>
    </source>
</evidence>
<organism evidence="9 10">
    <name type="scientific">Frankia alni (strain DSM 45986 / CECT 9034 / ACN14a)</name>
    <dbReference type="NCBI Taxonomy" id="326424"/>
    <lineage>
        <taxon>Bacteria</taxon>
        <taxon>Bacillati</taxon>
        <taxon>Actinomycetota</taxon>
        <taxon>Actinomycetes</taxon>
        <taxon>Frankiales</taxon>
        <taxon>Frankiaceae</taxon>
        <taxon>Frankia</taxon>
    </lineage>
</organism>
<proteinExistence type="inferred from homology"/>
<dbReference type="InterPro" id="IPR046373">
    <property type="entry name" value="Acyl-CoA_Oxase/DH_mid-dom_sf"/>
</dbReference>
<dbReference type="HOGENOM" id="CLU_018204_9_2_11"/>
<dbReference type="InterPro" id="IPR037069">
    <property type="entry name" value="AcylCoA_DH/ox_N_sf"/>
</dbReference>
<dbReference type="InterPro" id="IPR036250">
    <property type="entry name" value="AcylCo_DH-like_C"/>
</dbReference>
<dbReference type="InterPro" id="IPR009100">
    <property type="entry name" value="AcylCoA_DH/oxidase_NM_dom_sf"/>
</dbReference>
<dbReference type="Gene3D" id="1.10.540.10">
    <property type="entry name" value="Acyl-CoA dehydrogenase/oxidase, N-terminal domain"/>
    <property type="match status" value="1"/>
</dbReference>
<dbReference type="FunFam" id="2.40.110.10:FF:000011">
    <property type="entry name" value="Acyl-CoA dehydrogenase FadE34"/>
    <property type="match status" value="1"/>
</dbReference>
<comment type="cofactor">
    <cofactor evidence="1 6">
        <name>FAD</name>
        <dbReference type="ChEBI" id="CHEBI:57692"/>
    </cofactor>
</comment>
<feature type="domain" description="Acyl-CoA oxidase/dehydrogenase middle" evidence="8">
    <location>
        <begin position="99"/>
        <end position="188"/>
    </location>
</feature>
<dbReference type="Gene3D" id="1.20.140.10">
    <property type="entry name" value="Butyryl-CoA Dehydrogenase, subunit A, domain 3"/>
    <property type="match status" value="1"/>
</dbReference>
<evidence type="ECO:0000259" key="7">
    <source>
        <dbReference type="Pfam" id="PF00441"/>
    </source>
</evidence>
<dbReference type="eggNOG" id="COG1960">
    <property type="taxonomic scope" value="Bacteria"/>
</dbReference>
<reference evidence="9 10" key="1">
    <citation type="journal article" date="2007" name="Genome Res.">
        <title>Genome characteristics of facultatively symbiotic Frankia sp. strains reflect host range and host plant biogeography.</title>
        <authorList>
            <person name="Normand P."/>
            <person name="Lapierre P."/>
            <person name="Tisa L.S."/>
            <person name="Gogarten J.P."/>
            <person name="Alloisio N."/>
            <person name="Bagnarol E."/>
            <person name="Bassi C.A."/>
            <person name="Berry A.M."/>
            <person name="Bickhart D.M."/>
            <person name="Choisne N."/>
            <person name="Couloux A."/>
            <person name="Cournoyer B."/>
            <person name="Cruveiller S."/>
            <person name="Daubin V."/>
            <person name="Demange N."/>
            <person name="Francino M.P."/>
            <person name="Goltsman E."/>
            <person name="Huang Y."/>
            <person name="Kopp O.R."/>
            <person name="Labarre L."/>
            <person name="Lapidus A."/>
            <person name="Lavire C."/>
            <person name="Marechal J."/>
            <person name="Martinez M."/>
            <person name="Mastronunzio J.E."/>
            <person name="Mullin B.C."/>
            <person name="Niemann J."/>
            <person name="Pujic P."/>
            <person name="Rawnsley T."/>
            <person name="Rouy Z."/>
            <person name="Schenowitz C."/>
            <person name="Sellstedt A."/>
            <person name="Tavares F."/>
            <person name="Tomkins J.P."/>
            <person name="Vallenet D."/>
            <person name="Valverde C."/>
            <person name="Wall L.G."/>
            <person name="Wang Y."/>
            <person name="Medigue C."/>
            <person name="Benson D.R."/>
        </authorList>
    </citation>
    <scope>NUCLEOTIDE SEQUENCE [LARGE SCALE GENOMIC DNA]</scope>
    <source>
        <strain evidence="10">DSM 45986 / CECT 9034 / ACN14a</strain>
    </source>
</reference>
<keyword evidence="3 6" id="KW-0285">Flavoprotein</keyword>
<dbReference type="Gene3D" id="2.40.110.10">
    <property type="entry name" value="Butyryl-CoA Dehydrogenase, subunit A, domain 2"/>
    <property type="match status" value="1"/>
</dbReference>
<dbReference type="GO" id="GO:0050660">
    <property type="term" value="F:flavin adenine dinucleotide binding"/>
    <property type="evidence" value="ECO:0007669"/>
    <property type="project" value="InterPro"/>
</dbReference>
<dbReference type="KEGG" id="fal:FRAAL0378"/>
<dbReference type="SUPFAM" id="SSF47203">
    <property type="entry name" value="Acyl-CoA dehydrogenase C-terminal domain-like"/>
    <property type="match status" value="1"/>
</dbReference>
<dbReference type="GO" id="GO:0016627">
    <property type="term" value="F:oxidoreductase activity, acting on the CH-CH group of donors"/>
    <property type="evidence" value="ECO:0007669"/>
    <property type="project" value="InterPro"/>
</dbReference>
<evidence type="ECO:0000259" key="8">
    <source>
        <dbReference type="Pfam" id="PF02770"/>
    </source>
</evidence>
<dbReference type="GO" id="GO:0005886">
    <property type="term" value="C:plasma membrane"/>
    <property type="evidence" value="ECO:0007669"/>
    <property type="project" value="TreeGrafter"/>
</dbReference>
<protein>
    <submittedName>
        <fullName evidence="9">Acyl-CoA dehydrogenase</fullName>
        <ecNumber evidence="9">1.3.99.-</ecNumber>
    </submittedName>
</protein>
<dbReference type="PANTHER" id="PTHR43292">
    <property type="entry name" value="ACYL-COA DEHYDROGENASE"/>
    <property type="match status" value="1"/>
</dbReference>
<dbReference type="Proteomes" id="UP000000657">
    <property type="component" value="Chromosome"/>
</dbReference>
<comment type="similarity">
    <text evidence="2 6">Belongs to the acyl-CoA dehydrogenase family.</text>
</comment>
<evidence type="ECO:0000256" key="3">
    <source>
        <dbReference type="ARBA" id="ARBA00022630"/>
    </source>
</evidence>
<keyword evidence="4 6" id="KW-0274">FAD</keyword>
<keyword evidence="10" id="KW-1185">Reference proteome</keyword>
<name>Q0RTP4_FRAAA</name>
<dbReference type="InterPro" id="IPR052161">
    <property type="entry name" value="Mycobact_Acyl-CoA_DH"/>
</dbReference>
<evidence type="ECO:0000256" key="6">
    <source>
        <dbReference type="RuleBase" id="RU362125"/>
    </source>
</evidence>
<evidence type="ECO:0000256" key="4">
    <source>
        <dbReference type="ARBA" id="ARBA00022827"/>
    </source>
</evidence>
<dbReference type="EMBL" id="CT573213">
    <property type="protein sequence ID" value="CAJ59054.1"/>
    <property type="molecule type" value="Genomic_DNA"/>
</dbReference>
<dbReference type="Pfam" id="PF02770">
    <property type="entry name" value="Acyl-CoA_dh_M"/>
    <property type="match status" value="1"/>
</dbReference>
<dbReference type="PANTHER" id="PTHR43292:SF4">
    <property type="entry name" value="ACYL-COA DEHYDROGENASE FADE34"/>
    <property type="match status" value="1"/>
</dbReference>
<sequence>MVAGLDPATATTAEFLGACYDAGLAWVHFPVGFGGLGLPAGLQAVADAILAAGGRPDPFLNNPIGVGMAGPTLHGHADSELRARLLRPLYTGEQMWAQLFSEPGAGSDLAGLSTRAVRDGDDWVVDGQKVWTSLAHLASWALLLARTDPDLPKHRGLTYFIVDMHAPGVEVRPLRQATGQAEFNEVYLTGVRVPDAHRLGDVGQGWNVAMTTLMNERSAIGDSALGRGSGTIADALDLWRDRPDLHSPALRLRLADLWTQAEAYRLTGERARVARTAGPPGPEASIGKLVGAELNQKIYDFCMEMLGPEGTLYDSYDDPSDSLQRRFLRARANTIEGGTSQILRNVLGERVLRLPGDVRVDTGKPWRDVPRG</sequence>
<dbReference type="AlphaFoldDB" id="Q0RTP4"/>
<evidence type="ECO:0000256" key="1">
    <source>
        <dbReference type="ARBA" id="ARBA00001974"/>
    </source>
</evidence>
<dbReference type="EC" id="1.3.99.-" evidence="9"/>
<dbReference type="Pfam" id="PF00441">
    <property type="entry name" value="Acyl-CoA_dh_1"/>
    <property type="match status" value="1"/>
</dbReference>
<gene>
    <name evidence="9" type="ordered locus">FRAAL0378</name>
</gene>
<dbReference type="STRING" id="326424.FRAAL0378"/>
<dbReference type="InterPro" id="IPR006091">
    <property type="entry name" value="Acyl-CoA_Oxase/DH_mid-dom"/>
</dbReference>
<evidence type="ECO:0000313" key="9">
    <source>
        <dbReference type="EMBL" id="CAJ59054.1"/>
    </source>
</evidence>
<feature type="domain" description="Acyl-CoA dehydrogenase/oxidase C-terminal" evidence="7">
    <location>
        <begin position="203"/>
        <end position="352"/>
    </location>
</feature>
<evidence type="ECO:0000256" key="5">
    <source>
        <dbReference type="ARBA" id="ARBA00023002"/>
    </source>
</evidence>
<accession>Q0RTP4</accession>
<dbReference type="InterPro" id="IPR009075">
    <property type="entry name" value="AcylCo_DH/oxidase_C"/>
</dbReference>
<keyword evidence="5 6" id="KW-0560">Oxidoreductase</keyword>
<dbReference type="SUPFAM" id="SSF56645">
    <property type="entry name" value="Acyl-CoA dehydrogenase NM domain-like"/>
    <property type="match status" value="1"/>
</dbReference>